<keyword evidence="2" id="KW-0812">Transmembrane</keyword>
<accession>A0A9W7B828</accession>
<evidence type="ECO:0000256" key="4">
    <source>
        <dbReference type="ARBA" id="ARBA00023136"/>
    </source>
</evidence>
<dbReference type="AlphaFoldDB" id="A0A9W7B828"/>
<keyword evidence="7" id="KW-1185">Reference proteome</keyword>
<name>A0A9W7B828_9STRA</name>
<comment type="caution">
    <text evidence="6">The sequence shown here is derived from an EMBL/GenBank/DDBJ whole genome shotgun (WGS) entry which is preliminary data.</text>
</comment>
<dbReference type="InterPro" id="IPR009915">
    <property type="entry name" value="NnrU_dom"/>
</dbReference>
<keyword evidence="3" id="KW-1133">Transmembrane helix</keyword>
<dbReference type="GO" id="GO:0016020">
    <property type="term" value="C:membrane"/>
    <property type="evidence" value="ECO:0007669"/>
    <property type="project" value="UniProtKB-SubCell"/>
</dbReference>
<protein>
    <recommendedName>
        <fullName evidence="5">NnrU domain-containing protein</fullName>
    </recommendedName>
</protein>
<evidence type="ECO:0000256" key="1">
    <source>
        <dbReference type="ARBA" id="ARBA00004141"/>
    </source>
</evidence>
<dbReference type="Proteomes" id="UP001165160">
    <property type="component" value="Unassembled WGS sequence"/>
</dbReference>
<evidence type="ECO:0000256" key="3">
    <source>
        <dbReference type="ARBA" id="ARBA00022989"/>
    </source>
</evidence>
<sequence>MLTPLALGGLVASFSVSHIGLSAVRESLIASSGAAADRFGLVGRGWSLPVFASALADARGVELFPDTETAGRQIYRAGYTAVASALLFPALLGYPEVREATEAVPIALSNLQWWAAFGVASCAQGVSIASLAQPSPLSLVPGFVPDEGVGLGVVRDDDLKLRPAGLTRITRHPLILPVVPWGAANALLTGGRTVDLALFLGLAAYAVAGCKAQDLRVEASAQVGTTFKDSALDDFYASTSFVPFAACRDGRQSLEAAVKEIPVGAAAGGLAIGAAVEWLTLTQWVGLAPPT</sequence>
<proteinExistence type="predicted"/>
<comment type="subcellular location">
    <subcellularLocation>
        <location evidence="1">Membrane</location>
        <topology evidence="1">Multi-pass membrane protein</topology>
    </subcellularLocation>
</comment>
<reference evidence="7" key="1">
    <citation type="journal article" date="2023" name="Commun. Biol.">
        <title>Genome analysis of Parmales, the sister group of diatoms, reveals the evolutionary specialization of diatoms from phago-mixotrophs to photoautotrophs.</title>
        <authorList>
            <person name="Ban H."/>
            <person name="Sato S."/>
            <person name="Yoshikawa S."/>
            <person name="Yamada K."/>
            <person name="Nakamura Y."/>
            <person name="Ichinomiya M."/>
            <person name="Sato N."/>
            <person name="Blanc-Mathieu R."/>
            <person name="Endo H."/>
            <person name="Kuwata A."/>
            <person name="Ogata H."/>
        </authorList>
    </citation>
    <scope>NUCLEOTIDE SEQUENCE [LARGE SCALE GENOMIC DNA]</scope>
    <source>
        <strain evidence="7">NIES 3699</strain>
    </source>
</reference>
<evidence type="ECO:0000256" key="2">
    <source>
        <dbReference type="ARBA" id="ARBA00022692"/>
    </source>
</evidence>
<evidence type="ECO:0000259" key="5">
    <source>
        <dbReference type="Pfam" id="PF07298"/>
    </source>
</evidence>
<feature type="domain" description="NnrU" evidence="5">
    <location>
        <begin position="68"/>
        <end position="262"/>
    </location>
</feature>
<evidence type="ECO:0000313" key="6">
    <source>
        <dbReference type="EMBL" id="GMH85572.1"/>
    </source>
</evidence>
<dbReference type="Pfam" id="PF07298">
    <property type="entry name" value="NnrU"/>
    <property type="match status" value="1"/>
</dbReference>
<keyword evidence="4" id="KW-0472">Membrane</keyword>
<organism evidence="6 7">
    <name type="scientific">Triparma verrucosa</name>
    <dbReference type="NCBI Taxonomy" id="1606542"/>
    <lineage>
        <taxon>Eukaryota</taxon>
        <taxon>Sar</taxon>
        <taxon>Stramenopiles</taxon>
        <taxon>Ochrophyta</taxon>
        <taxon>Bolidophyceae</taxon>
        <taxon>Parmales</taxon>
        <taxon>Triparmaceae</taxon>
        <taxon>Triparma</taxon>
    </lineage>
</organism>
<gene>
    <name evidence="6" type="ORF">TrVE_jg5177</name>
</gene>
<evidence type="ECO:0000313" key="7">
    <source>
        <dbReference type="Proteomes" id="UP001165160"/>
    </source>
</evidence>
<dbReference type="EMBL" id="BRXX01000050">
    <property type="protein sequence ID" value="GMH85572.1"/>
    <property type="molecule type" value="Genomic_DNA"/>
</dbReference>